<keyword evidence="4" id="KW-1185">Reference proteome</keyword>
<proteinExistence type="predicted"/>
<evidence type="ECO:0000256" key="1">
    <source>
        <dbReference type="SAM" id="MobiDB-lite"/>
    </source>
</evidence>
<protein>
    <recommendedName>
        <fullName evidence="5">DUF2933 domain-containing protein</fullName>
    </recommendedName>
</protein>
<sequence>MKNHWLWMVVGCAIPLFLIFLAPSLGITGYNTLFAFILLMFAIHLLMPMHHSRHGHGNHSEENKGNSPDKGKKEHQHH</sequence>
<organism evidence="3 4">
    <name type="scientific">Christiangramia antarctica</name>
    <dbReference type="NCBI Taxonomy" id="2058158"/>
    <lineage>
        <taxon>Bacteria</taxon>
        <taxon>Pseudomonadati</taxon>
        <taxon>Bacteroidota</taxon>
        <taxon>Flavobacteriia</taxon>
        <taxon>Flavobacteriales</taxon>
        <taxon>Flavobacteriaceae</taxon>
        <taxon>Christiangramia</taxon>
    </lineage>
</organism>
<evidence type="ECO:0000313" key="3">
    <source>
        <dbReference type="EMBL" id="MFD2834542.1"/>
    </source>
</evidence>
<dbReference type="EMBL" id="JBHUOJ010000032">
    <property type="protein sequence ID" value="MFD2834542.1"/>
    <property type="molecule type" value="Genomic_DNA"/>
</dbReference>
<feature type="compositionally biased region" description="Basic and acidic residues" evidence="1">
    <location>
        <begin position="58"/>
        <end position="72"/>
    </location>
</feature>
<gene>
    <name evidence="3" type="ORF">ACFSYS_14720</name>
</gene>
<feature type="region of interest" description="Disordered" evidence="1">
    <location>
        <begin position="52"/>
        <end position="78"/>
    </location>
</feature>
<dbReference type="RefSeq" id="WP_251738834.1">
    <property type="nucleotide sequence ID" value="NZ_JBHUOJ010000032.1"/>
</dbReference>
<dbReference type="Proteomes" id="UP001597438">
    <property type="component" value="Unassembled WGS sequence"/>
</dbReference>
<feature type="transmembrane region" description="Helical" evidence="2">
    <location>
        <begin position="28"/>
        <end position="47"/>
    </location>
</feature>
<keyword evidence="2" id="KW-1133">Transmembrane helix</keyword>
<evidence type="ECO:0008006" key="5">
    <source>
        <dbReference type="Google" id="ProtNLM"/>
    </source>
</evidence>
<evidence type="ECO:0000256" key="2">
    <source>
        <dbReference type="SAM" id="Phobius"/>
    </source>
</evidence>
<name>A0ABW5X7X3_9FLAO</name>
<keyword evidence="2" id="KW-0812">Transmembrane</keyword>
<accession>A0ABW5X7X3</accession>
<reference evidence="4" key="1">
    <citation type="journal article" date="2019" name="Int. J. Syst. Evol. Microbiol.">
        <title>The Global Catalogue of Microorganisms (GCM) 10K type strain sequencing project: providing services to taxonomists for standard genome sequencing and annotation.</title>
        <authorList>
            <consortium name="The Broad Institute Genomics Platform"/>
            <consortium name="The Broad Institute Genome Sequencing Center for Infectious Disease"/>
            <person name="Wu L."/>
            <person name="Ma J."/>
        </authorList>
    </citation>
    <scope>NUCLEOTIDE SEQUENCE [LARGE SCALE GENOMIC DNA]</scope>
    <source>
        <strain evidence="4">KCTC 52925</strain>
    </source>
</reference>
<evidence type="ECO:0000313" key="4">
    <source>
        <dbReference type="Proteomes" id="UP001597438"/>
    </source>
</evidence>
<feature type="transmembrane region" description="Helical" evidence="2">
    <location>
        <begin position="5"/>
        <end position="22"/>
    </location>
</feature>
<keyword evidence="2" id="KW-0472">Membrane</keyword>
<comment type="caution">
    <text evidence="3">The sequence shown here is derived from an EMBL/GenBank/DDBJ whole genome shotgun (WGS) entry which is preliminary data.</text>
</comment>